<evidence type="ECO:0000259" key="5">
    <source>
        <dbReference type="PROSITE" id="PS50102"/>
    </source>
</evidence>
<dbReference type="InterPro" id="IPR012677">
    <property type="entry name" value="Nucleotide-bd_a/b_plait_sf"/>
</dbReference>
<evidence type="ECO:0000259" key="6">
    <source>
        <dbReference type="PROSITE" id="PS50157"/>
    </source>
</evidence>
<dbReference type="SMART" id="SM00360">
    <property type="entry name" value="RRM"/>
    <property type="match status" value="1"/>
</dbReference>
<feature type="region of interest" description="Disordered" evidence="4">
    <location>
        <begin position="136"/>
        <end position="177"/>
    </location>
</feature>
<evidence type="ECO:0000256" key="1">
    <source>
        <dbReference type="ARBA" id="ARBA00022884"/>
    </source>
</evidence>
<protein>
    <submittedName>
        <fullName evidence="7">Uncharacterized protein</fullName>
    </submittedName>
</protein>
<keyword evidence="1 3" id="KW-0694">RNA-binding</keyword>
<dbReference type="AlphaFoldDB" id="A0AAV6X991"/>
<dbReference type="PROSITE" id="PS50102">
    <property type="entry name" value="RRM"/>
    <property type="match status" value="1"/>
</dbReference>
<reference evidence="7" key="1">
    <citation type="submission" date="2019-10" db="EMBL/GenBank/DDBJ databases">
        <authorList>
            <person name="Zhang R."/>
            <person name="Pan Y."/>
            <person name="Wang J."/>
            <person name="Ma R."/>
            <person name="Yu S."/>
        </authorList>
    </citation>
    <scope>NUCLEOTIDE SEQUENCE</scope>
    <source>
        <strain evidence="7">LA-IB0</strain>
        <tissue evidence="7">Leaf</tissue>
    </source>
</reference>
<accession>A0AAV6X991</accession>
<evidence type="ECO:0000313" key="8">
    <source>
        <dbReference type="Proteomes" id="UP000826271"/>
    </source>
</evidence>
<dbReference type="InterPro" id="IPR013087">
    <property type="entry name" value="Znf_C2H2_type"/>
</dbReference>
<dbReference type="GO" id="GO:0008270">
    <property type="term" value="F:zinc ion binding"/>
    <property type="evidence" value="ECO:0007669"/>
    <property type="project" value="UniProtKB-KW"/>
</dbReference>
<dbReference type="InterPro" id="IPR000504">
    <property type="entry name" value="RRM_dom"/>
</dbReference>
<dbReference type="EMBL" id="WHWC01000008">
    <property type="protein sequence ID" value="KAG8377217.1"/>
    <property type="molecule type" value="Genomic_DNA"/>
</dbReference>
<feature type="region of interest" description="Disordered" evidence="4">
    <location>
        <begin position="93"/>
        <end position="114"/>
    </location>
</feature>
<gene>
    <name evidence="7" type="ORF">BUALT_Bualt08G0005400</name>
</gene>
<keyword evidence="2" id="KW-0863">Zinc-finger</keyword>
<feature type="compositionally biased region" description="Basic and acidic residues" evidence="4">
    <location>
        <begin position="150"/>
        <end position="177"/>
    </location>
</feature>
<dbReference type="GO" id="GO:0003729">
    <property type="term" value="F:mRNA binding"/>
    <property type="evidence" value="ECO:0007669"/>
    <property type="project" value="TreeGrafter"/>
</dbReference>
<feature type="domain" description="RRM" evidence="5">
    <location>
        <begin position="182"/>
        <end position="242"/>
    </location>
</feature>
<dbReference type="InterPro" id="IPR035979">
    <property type="entry name" value="RBD_domain_sf"/>
</dbReference>
<dbReference type="PROSITE" id="PS00028">
    <property type="entry name" value="ZINC_FINGER_C2H2_1"/>
    <property type="match status" value="1"/>
</dbReference>
<feature type="compositionally biased region" description="Basic and acidic residues" evidence="4">
    <location>
        <begin position="93"/>
        <end position="105"/>
    </location>
</feature>
<dbReference type="InterPro" id="IPR050502">
    <property type="entry name" value="Euk_RNA-bind_prot"/>
</dbReference>
<evidence type="ECO:0000256" key="2">
    <source>
        <dbReference type="PROSITE-ProRule" id="PRU00042"/>
    </source>
</evidence>
<dbReference type="Proteomes" id="UP000826271">
    <property type="component" value="Unassembled WGS sequence"/>
</dbReference>
<evidence type="ECO:0000313" key="7">
    <source>
        <dbReference type="EMBL" id="KAG8377217.1"/>
    </source>
</evidence>
<dbReference type="PANTHER" id="PTHR48025:SF3">
    <property type="entry name" value="31 KDA RIBONUCLEOPROTEIN, CHLOROPLASTIC-RELATED"/>
    <property type="match status" value="1"/>
</dbReference>
<dbReference type="SUPFAM" id="SSF54928">
    <property type="entry name" value="RNA-binding domain, RBD"/>
    <property type="match status" value="1"/>
</dbReference>
<feature type="domain" description="C2H2-type" evidence="6">
    <location>
        <begin position="76"/>
        <end position="104"/>
    </location>
</feature>
<dbReference type="GO" id="GO:0009535">
    <property type="term" value="C:chloroplast thylakoid membrane"/>
    <property type="evidence" value="ECO:0007669"/>
    <property type="project" value="TreeGrafter"/>
</dbReference>
<keyword evidence="2" id="KW-0862">Zinc</keyword>
<keyword evidence="8" id="KW-1185">Reference proteome</keyword>
<dbReference type="PANTHER" id="PTHR48025">
    <property type="entry name" value="OS02G0815200 PROTEIN"/>
    <property type="match status" value="1"/>
</dbReference>
<dbReference type="PROSITE" id="PS50157">
    <property type="entry name" value="ZINC_FINGER_C2H2_2"/>
    <property type="match status" value="1"/>
</dbReference>
<evidence type="ECO:0000256" key="3">
    <source>
        <dbReference type="PROSITE-ProRule" id="PRU00176"/>
    </source>
</evidence>
<proteinExistence type="predicted"/>
<dbReference type="Pfam" id="PF00076">
    <property type="entry name" value="RRM_1"/>
    <property type="match status" value="1"/>
</dbReference>
<keyword evidence="2" id="KW-0479">Metal-binding</keyword>
<feature type="compositionally biased region" description="Acidic residues" evidence="4">
    <location>
        <begin position="136"/>
        <end position="149"/>
    </location>
</feature>
<dbReference type="GO" id="GO:1901259">
    <property type="term" value="P:chloroplast rRNA processing"/>
    <property type="evidence" value="ECO:0007669"/>
    <property type="project" value="TreeGrafter"/>
</dbReference>
<evidence type="ECO:0000256" key="4">
    <source>
        <dbReference type="SAM" id="MobiDB-lite"/>
    </source>
</evidence>
<organism evidence="7 8">
    <name type="scientific">Buddleja alternifolia</name>
    <dbReference type="NCBI Taxonomy" id="168488"/>
    <lineage>
        <taxon>Eukaryota</taxon>
        <taxon>Viridiplantae</taxon>
        <taxon>Streptophyta</taxon>
        <taxon>Embryophyta</taxon>
        <taxon>Tracheophyta</taxon>
        <taxon>Spermatophyta</taxon>
        <taxon>Magnoliopsida</taxon>
        <taxon>eudicotyledons</taxon>
        <taxon>Gunneridae</taxon>
        <taxon>Pentapetalae</taxon>
        <taxon>asterids</taxon>
        <taxon>lamiids</taxon>
        <taxon>Lamiales</taxon>
        <taxon>Scrophulariaceae</taxon>
        <taxon>Buddlejeae</taxon>
        <taxon>Buddleja</taxon>
    </lineage>
</organism>
<name>A0AAV6X991_9LAMI</name>
<dbReference type="Gene3D" id="3.30.70.330">
    <property type="match status" value="1"/>
</dbReference>
<sequence>MAFWKWKMLLTRLAAKVNVSPISPRMLLPPPWVENMVFLSSIRYFSKKIKPWRLRDQKYIKKQDKKTWNPKEKIIFRCDTCGSKFGTIEELDKHKKQVHGDNEKTKKGKQAWKTAEGEVKSDLRKYRSVIDVEYENDEGEKDVGDDEGEQDVHNDEGKKDMESDDGRSSEDEGSYVEHPEEARLFVGNFPYQLDKEQLAKAFEGAGVVQTSEVVYDKFTNRSRGFGFVTMGTVEEANKAMEY</sequence>
<comment type="caution">
    <text evidence="7">The sequence shown here is derived from an EMBL/GenBank/DDBJ whole genome shotgun (WGS) entry which is preliminary data.</text>
</comment>